<reference evidence="3 4" key="1">
    <citation type="submission" date="2015-02" db="EMBL/GenBank/DDBJ databases">
        <title>Draft genome sequences of ten Microbacterium spp. with emphasis on heavy metal contaminated environments.</title>
        <authorList>
            <person name="Corretto E."/>
        </authorList>
    </citation>
    <scope>NUCLEOTIDE SEQUENCE [LARGE SCALE GENOMIC DNA]</scope>
    <source>
        <strain evidence="3 4">DSM 23848</strain>
    </source>
</reference>
<comment type="caution">
    <text evidence="3">The sequence shown here is derived from an EMBL/GenBank/DDBJ whole genome shotgun (WGS) entry which is preliminary data.</text>
</comment>
<dbReference type="PATRIC" id="fig|582680.7.peg.2225"/>
<organism evidence="3 4">
    <name type="scientific">Microbacterium azadirachtae</name>
    <dbReference type="NCBI Taxonomy" id="582680"/>
    <lineage>
        <taxon>Bacteria</taxon>
        <taxon>Bacillati</taxon>
        <taxon>Actinomycetota</taxon>
        <taxon>Actinomycetes</taxon>
        <taxon>Micrococcales</taxon>
        <taxon>Microbacteriaceae</taxon>
        <taxon>Microbacterium</taxon>
    </lineage>
</organism>
<feature type="region of interest" description="Disordered" evidence="1">
    <location>
        <begin position="365"/>
        <end position="384"/>
    </location>
</feature>
<sequence>MFPQAAFRRLTHMVQSSGVLAPGVRTRRARTARRRAPLWADLTLLAAIGLVLVAALAAGGVTVYREFYSPSAFVTRYLTLLSEGRAADALRLPGVAIGHGDLDKSTFRSASDALLRQAALSSLTDITVTGERPQGDATAVTVHYKAGGHAGTSTFLVAQDGWIGVAPSWQFAQSPLAVISLTVRGSDRFSVNGFELDRRQVAAQGADSSALQPVPMLVFSPGLYSVSVKTSTATADGMGVLADKPLADVPLDVQAKPTAAFVKVVQQRVDEFLQQCTTQSVLQPTGCPFGYAVPNRVVDGPTWSMVKGPEITLEPDDEGWKIPPASATAHVTLDVKLLYDGTLSHVDQDVPFQVDGTIRFLPDGSASISITSPEQSGPPAGSEG</sequence>
<accession>A0A0F0KRR2</accession>
<keyword evidence="2" id="KW-0472">Membrane</keyword>
<feature type="transmembrane region" description="Helical" evidence="2">
    <location>
        <begin position="38"/>
        <end position="64"/>
    </location>
</feature>
<feature type="compositionally biased region" description="Polar residues" evidence="1">
    <location>
        <begin position="366"/>
        <end position="375"/>
    </location>
</feature>
<evidence type="ECO:0000313" key="4">
    <source>
        <dbReference type="Proteomes" id="UP000033448"/>
    </source>
</evidence>
<dbReference type="AlphaFoldDB" id="A0A0F0KRR2"/>
<evidence type="ECO:0000256" key="1">
    <source>
        <dbReference type="SAM" id="MobiDB-lite"/>
    </source>
</evidence>
<protein>
    <submittedName>
        <fullName evidence="3">Uncharacterized protein</fullName>
    </submittedName>
</protein>
<keyword evidence="2" id="KW-0812">Transmembrane</keyword>
<evidence type="ECO:0000313" key="3">
    <source>
        <dbReference type="EMBL" id="KJL22785.1"/>
    </source>
</evidence>
<dbReference type="Proteomes" id="UP000033448">
    <property type="component" value="Unassembled WGS sequence"/>
</dbReference>
<dbReference type="EMBL" id="JYIT01000078">
    <property type="protein sequence ID" value="KJL22785.1"/>
    <property type="molecule type" value="Genomic_DNA"/>
</dbReference>
<keyword evidence="4" id="KW-1185">Reference proteome</keyword>
<evidence type="ECO:0000256" key="2">
    <source>
        <dbReference type="SAM" id="Phobius"/>
    </source>
</evidence>
<proteinExistence type="predicted"/>
<keyword evidence="2" id="KW-1133">Transmembrane helix</keyword>
<gene>
    <name evidence="3" type="ORF">RL72_02176</name>
</gene>
<name>A0A0F0KRR2_9MICO</name>